<accession>A0A835VTI3</accession>
<evidence type="ECO:0000313" key="1">
    <source>
        <dbReference type="EMBL" id="KAG2424964.1"/>
    </source>
</evidence>
<reference evidence="1" key="1">
    <citation type="journal article" date="2020" name="bioRxiv">
        <title>Comparative genomics of Chlamydomonas.</title>
        <authorList>
            <person name="Craig R.J."/>
            <person name="Hasan A.R."/>
            <person name="Ness R.W."/>
            <person name="Keightley P.D."/>
        </authorList>
    </citation>
    <scope>NUCLEOTIDE SEQUENCE</scope>
    <source>
        <strain evidence="1">SAG 7.73</strain>
    </source>
</reference>
<comment type="caution">
    <text evidence="1">The sequence shown here is derived from an EMBL/GenBank/DDBJ whole genome shotgun (WGS) entry which is preliminary data.</text>
</comment>
<dbReference type="Proteomes" id="UP000650467">
    <property type="component" value="Unassembled WGS sequence"/>
</dbReference>
<name>A0A835VTI3_CHLIN</name>
<dbReference type="AlphaFoldDB" id="A0A835VTI3"/>
<sequence>MNSFKVILPTLAASTAAGGKVTDKALMMAISAMPAAYTWNTNKLDSMRLLIQAVVVLAGCLQTALDGANPSLCEASMSMTALLMMAIYKSSMGLPPRLAAAILQMKVLPLLGKVMASASGSVKFLGEFYFTCIMFCLQMASIPAIQKEINNLKLLDHSVHGLIVKNPTCILEGMVGMLINYTTTPAQLLSTSQLLKQNKRFTTLLFATIIHMISELVPGIQNCPIISQTKHSLDLPSPKQCKEAIKGFAKLMLVMASTSDTDTAFFFGTDMTWRQANKLAEKLEEYCLVQSKSADDGNVWEDDEMVHAIVDCQALTTQPRKKAPSKK</sequence>
<dbReference type="EMBL" id="JAEHOC010000060">
    <property type="protein sequence ID" value="KAG2424964.1"/>
    <property type="molecule type" value="Genomic_DNA"/>
</dbReference>
<protein>
    <submittedName>
        <fullName evidence="1">Uncharacterized protein</fullName>
    </submittedName>
</protein>
<keyword evidence="2" id="KW-1185">Reference proteome</keyword>
<proteinExistence type="predicted"/>
<evidence type="ECO:0000313" key="2">
    <source>
        <dbReference type="Proteomes" id="UP000650467"/>
    </source>
</evidence>
<organism evidence="1 2">
    <name type="scientific">Chlamydomonas incerta</name>
    <dbReference type="NCBI Taxonomy" id="51695"/>
    <lineage>
        <taxon>Eukaryota</taxon>
        <taxon>Viridiplantae</taxon>
        <taxon>Chlorophyta</taxon>
        <taxon>core chlorophytes</taxon>
        <taxon>Chlorophyceae</taxon>
        <taxon>CS clade</taxon>
        <taxon>Chlamydomonadales</taxon>
        <taxon>Chlamydomonadaceae</taxon>
        <taxon>Chlamydomonas</taxon>
    </lineage>
</organism>
<gene>
    <name evidence="1" type="ORF">HXX76_014122</name>
</gene>